<dbReference type="InterPro" id="IPR051481">
    <property type="entry name" value="BTB-POZ/Galectin-3-binding"/>
</dbReference>
<evidence type="ECO:0000313" key="2">
    <source>
        <dbReference type="Proteomes" id="UP000515135"/>
    </source>
</evidence>
<gene>
    <name evidence="3" type="primary">LOC109469994</name>
</gene>
<dbReference type="KEGG" id="bbel:109469994"/>
<sequence>MATGPAPAPEQVAAPPDSRETVGNITTFVSGMTKFHNNPDLSDIVLRVGPNVYYAHKFALARSSDVFHTMLAGQLWEDSKKSEIVLKESSACEEVFGEFLKYFYCGQVTLEIDTAVPLLLLGDKYNVESIRTECEKFMRRKVQGGNARAAVMYMHYARMYGFEELEEKCFDAISRKFESAVAMPEWLELDVQYVGELLQCTTLIVENEFAVFKAMQDWVLAEYREAQAGENLIRLLPHVRFSQMLPQQLVNVERSVIGQKFPLLLSPFINEAYRFRSLAGQVGGFHDNKFLPRDYTAKEWCTFLRLQLSDIRRFQHNVRTISLDSPVPNEVHSEDYMWNIAFQLNYIGKRFRSGLGSNATLHKYECLAIKLTPLKICPRDRSFEISLLVYDRDVNVAQIIRRSATVKATQATHRESYAIQAATGFRFGMPSFGQQDSVTVEQFFPRRNELGPDSAYVKEGADQRSRHHQATRGVNRARAAMYGDVLSMQFQGGKSWIFKIKFLLIQNQLNQPYPKIF</sequence>
<dbReference type="CDD" id="cd18292">
    <property type="entry name" value="BTB_POZ_BTBD17"/>
    <property type="match status" value="1"/>
</dbReference>
<dbReference type="InterPro" id="IPR011333">
    <property type="entry name" value="SKP1/BTB/POZ_sf"/>
</dbReference>
<dbReference type="OrthoDB" id="2359033at2759"/>
<dbReference type="Proteomes" id="UP000515135">
    <property type="component" value="Unplaced"/>
</dbReference>
<dbReference type="InterPro" id="IPR000210">
    <property type="entry name" value="BTB/POZ_dom"/>
</dbReference>
<name>A0A6P4YIS8_BRABE</name>
<feature type="domain" description="BTB" evidence="1">
    <location>
        <begin position="42"/>
        <end position="112"/>
    </location>
</feature>
<dbReference type="CDD" id="cd18493">
    <property type="entry name" value="BACK_BTBD17"/>
    <property type="match status" value="1"/>
</dbReference>
<dbReference type="AlphaFoldDB" id="A0A6P4YIS8"/>
<dbReference type="SMART" id="SM00225">
    <property type="entry name" value="BTB"/>
    <property type="match status" value="1"/>
</dbReference>
<keyword evidence="2" id="KW-1185">Reference proteome</keyword>
<dbReference type="GeneID" id="109469994"/>
<dbReference type="Gene3D" id="3.30.710.10">
    <property type="entry name" value="Potassium Channel Kv1.1, Chain A"/>
    <property type="match status" value="1"/>
</dbReference>
<dbReference type="PANTHER" id="PTHR24410">
    <property type="entry name" value="HL07962P-RELATED"/>
    <property type="match status" value="1"/>
</dbReference>
<accession>A0A6P4YIS8</accession>
<proteinExistence type="predicted"/>
<dbReference type="SMART" id="SM00875">
    <property type="entry name" value="BACK"/>
    <property type="match status" value="1"/>
</dbReference>
<evidence type="ECO:0000259" key="1">
    <source>
        <dbReference type="PROSITE" id="PS50097"/>
    </source>
</evidence>
<reference evidence="3" key="1">
    <citation type="submission" date="2025-08" db="UniProtKB">
        <authorList>
            <consortium name="RefSeq"/>
        </authorList>
    </citation>
    <scope>IDENTIFICATION</scope>
    <source>
        <tissue evidence="3">Gonad</tissue>
    </source>
</reference>
<protein>
    <submittedName>
        <fullName evidence="3">Uncharacterized protein LOC109469994</fullName>
    </submittedName>
</protein>
<dbReference type="Gene3D" id="1.25.40.420">
    <property type="match status" value="1"/>
</dbReference>
<evidence type="ECO:0000313" key="3">
    <source>
        <dbReference type="RefSeq" id="XP_019624323.1"/>
    </source>
</evidence>
<dbReference type="SUPFAM" id="SSF54695">
    <property type="entry name" value="POZ domain"/>
    <property type="match status" value="1"/>
</dbReference>
<dbReference type="InterPro" id="IPR011705">
    <property type="entry name" value="BACK"/>
</dbReference>
<dbReference type="PANTHER" id="PTHR24410:SF41">
    <property type="entry name" value="HL07962P"/>
    <property type="match status" value="1"/>
</dbReference>
<dbReference type="Pfam" id="PF00651">
    <property type="entry name" value="BTB"/>
    <property type="match status" value="1"/>
</dbReference>
<organism evidence="2 3">
    <name type="scientific">Branchiostoma belcheri</name>
    <name type="common">Amphioxus</name>
    <dbReference type="NCBI Taxonomy" id="7741"/>
    <lineage>
        <taxon>Eukaryota</taxon>
        <taxon>Metazoa</taxon>
        <taxon>Chordata</taxon>
        <taxon>Cephalochordata</taxon>
        <taxon>Leptocardii</taxon>
        <taxon>Amphioxiformes</taxon>
        <taxon>Branchiostomatidae</taxon>
        <taxon>Branchiostoma</taxon>
    </lineage>
</organism>
<dbReference type="PROSITE" id="PS50097">
    <property type="entry name" value="BTB"/>
    <property type="match status" value="1"/>
</dbReference>
<dbReference type="Pfam" id="PF07707">
    <property type="entry name" value="BACK"/>
    <property type="match status" value="1"/>
</dbReference>
<dbReference type="RefSeq" id="XP_019624323.1">
    <property type="nucleotide sequence ID" value="XM_019768764.1"/>
</dbReference>